<gene>
    <name evidence="1" type="ORF">B381_00101</name>
</gene>
<proteinExistence type="predicted"/>
<dbReference type="Proteomes" id="UP000011700">
    <property type="component" value="Unassembled WGS sequence"/>
</dbReference>
<dbReference type="AlphaFoldDB" id="M2V8M3"/>
<dbReference type="EMBL" id="AOBS01000003">
    <property type="protein sequence ID" value="EME02242.1"/>
    <property type="molecule type" value="Genomic_DNA"/>
</dbReference>
<organism evidence="1 2">
    <name type="scientific">Stutzerimonas stutzeri NF13</name>
    <dbReference type="NCBI Taxonomy" id="1212548"/>
    <lineage>
        <taxon>Bacteria</taxon>
        <taxon>Pseudomonadati</taxon>
        <taxon>Pseudomonadota</taxon>
        <taxon>Gammaproteobacteria</taxon>
        <taxon>Pseudomonadales</taxon>
        <taxon>Pseudomonadaceae</taxon>
        <taxon>Stutzerimonas</taxon>
    </lineage>
</organism>
<name>M2V8M3_STUST</name>
<protein>
    <submittedName>
        <fullName evidence="1">Uncharacterized protein</fullName>
    </submittedName>
</protein>
<comment type="caution">
    <text evidence="1">The sequence shown here is derived from an EMBL/GenBank/DDBJ whole genome shotgun (WGS) entry which is preliminary data.</text>
</comment>
<accession>M2V8M3</accession>
<evidence type="ECO:0000313" key="1">
    <source>
        <dbReference type="EMBL" id="EME02242.1"/>
    </source>
</evidence>
<reference evidence="1 2" key="1">
    <citation type="journal article" date="2013" name="Genome Announc.">
        <title>Draft Genome of Pseudomonas stutzeri Strain NF13, a Nitrogen Fixer Isolated from the Galapagos Rift Hydrothermal Vent.</title>
        <authorList>
            <person name="Pena A."/>
            <person name="Busquets A."/>
            <person name="Gomila M."/>
            <person name="Mayol J."/>
            <person name="Bosch R."/>
            <person name="Nogales B."/>
            <person name="Garcia-Valdes E."/>
            <person name="Bennasar A."/>
            <person name="Lalucat J."/>
        </authorList>
    </citation>
    <scope>NUCLEOTIDE SEQUENCE [LARGE SCALE GENOMIC DNA]</scope>
    <source>
        <strain evidence="1 2">NF13</strain>
    </source>
</reference>
<sequence>MLHARAFLIRALICGGTPRLAMYHEDFAVQLELLPRLSSYWCMRSQAILSLEKRTKASHQLTISRTVLSLQVQISFIAT</sequence>
<evidence type="ECO:0000313" key="2">
    <source>
        <dbReference type="Proteomes" id="UP000011700"/>
    </source>
</evidence>